<protein>
    <submittedName>
        <fullName evidence="3">Uncharacterized protein</fullName>
    </submittedName>
</protein>
<feature type="transmembrane region" description="Helical" evidence="2">
    <location>
        <begin position="80"/>
        <end position="99"/>
    </location>
</feature>
<keyword evidence="2" id="KW-0472">Membrane</keyword>
<evidence type="ECO:0000313" key="3">
    <source>
        <dbReference type="EMBL" id="KAL3405498.1"/>
    </source>
</evidence>
<proteinExistence type="predicted"/>
<reference evidence="3 4" key="1">
    <citation type="journal article" date="2024" name="bioRxiv">
        <title>A reference genome for Trichogramma kaykai: A tiny desert-dwelling parasitoid wasp with competing sex-ratio distorters.</title>
        <authorList>
            <person name="Culotta J."/>
            <person name="Lindsey A.R."/>
        </authorList>
    </citation>
    <scope>NUCLEOTIDE SEQUENCE [LARGE SCALE GENOMIC DNA]</scope>
    <source>
        <strain evidence="3 4">KSX58</strain>
    </source>
</reference>
<sequence length="109" mass="13172">MGFRGRRSSSYQIDQHRRHAGPSAGVNLSDDEQLPIDGREEATRYHTHERYWAKQNTSIEPRFAPYNSWRDLDREDWKTLTLIVGGFLFCFAFQCWWVWHHFFVRNHNE</sequence>
<evidence type="ECO:0000256" key="1">
    <source>
        <dbReference type="SAM" id="MobiDB-lite"/>
    </source>
</evidence>
<evidence type="ECO:0000313" key="4">
    <source>
        <dbReference type="Proteomes" id="UP001627154"/>
    </source>
</evidence>
<dbReference type="Proteomes" id="UP001627154">
    <property type="component" value="Unassembled WGS sequence"/>
</dbReference>
<comment type="caution">
    <text evidence="3">The sequence shown here is derived from an EMBL/GenBank/DDBJ whole genome shotgun (WGS) entry which is preliminary data.</text>
</comment>
<organism evidence="3 4">
    <name type="scientific">Trichogramma kaykai</name>
    <dbReference type="NCBI Taxonomy" id="54128"/>
    <lineage>
        <taxon>Eukaryota</taxon>
        <taxon>Metazoa</taxon>
        <taxon>Ecdysozoa</taxon>
        <taxon>Arthropoda</taxon>
        <taxon>Hexapoda</taxon>
        <taxon>Insecta</taxon>
        <taxon>Pterygota</taxon>
        <taxon>Neoptera</taxon>
        <taxon>Endopterygota</taxon>
        <taxon>Hymenoptera</taxon>
        <taxon>Apocrita</taxon>
        <taxon>Proctotrupomorpha</taxon>
        <taxon>Chalcidoidea</taxon>
        <taxon>Trichogrammatidae</taxon>
        <taxon>Trichogramma</taxon>
    </lineage>
</organism>
<dbReference type="AlphaFoldDB" id="A0ABD2XKG4"/>
<evidence type="ECO:0000256" key="2">
    <source>
        <dbReference type="SAM" id="Phobius"/>
    </source>
</evidence>
<dbReference type="EMBL" id="JBJJXI010000020">
    <property type="protein sequence ID" value="KAL3405498.1"/>
    <property type="molecule type" value="Genomic_DNA"/>
</dbReference>
<keyword evidence="4" id="KW-1185">Reference proteome</keyword>
<feature type="region of interest" description="Disordered" evidence="1">
    <location>
        <begin position="1"/>
        <end position="33"/>
    </location>
</feature>
<keyword evidence="2" id="KW-1133">Transmembrane helix</keyword>
<accession>A0ABD2XKG4</accession>
<keyword evidence="2" id="KW-0812">Transmembrane</keyword>
<gene>
    <name evidence="3" type="ORF">TKK_001889</name>
</gene>
<name>A0ABD2XKG4_9HYME</name>